<dbReference type="RefSeq" id="WP_143910104.1">
    <property type="nucleotide sequence ID" value="NZ_CP041765.1"/>
</dbReference>
<dbReference type="Gene3D" id="1.10.10.10">
    <property type="entry name" value="Winged helix-like DNA-binding domain superfamily/Winged helix DNA-binding domain"/>
    <property type="match status" value="1"/>
</dbReference>
<dbReference type="InterPro" id="IPR000835">
    <property type="entry name" value="HTH_MarR-typ"/>
</dbReference>
<dbReference type="EMBL" id="CP041765">
    <property type="protein sequence ID" value="QDQ98699.1"/>
    <property type="molecule type" value="Genomic_DNA"/>
</dbReference>
<dbReference type="PANTHER" id="PTHR33164:SF57">
    <property type="entry name" value="MARR-FAMILY TRANSCRIPTIONAL REGULATOR"/>
    <property type="match status" value="1"/>
</dbReference>
<dbReference type="Pfam" id="PF12802">
    <property type="entry name" value="MarR_2"/>
    <property type="match status" value="1"/>
</dbReference>
<dbReference type="InterPro" id="IPR036390">
    <property type="entry name" value="WH_DNA-bd_sf"/>
</dbReference>
<reference evidence="2 3" key="2">
    <citation type="submission" date="2019-07" db="EMBL/GenBank/DDBJ databases">
        <authorList>
            <person name="Huang Y."/>
        </authorList>
    </citation>
    <scope>NUCLEOTIDE SEQUENCE [LARGE SCALE GENOMIC DNA]</scope>
    <source>
        <strain evidence="2 3">HY188</strain>
    </source>
</reference>
<dbReference type="KEGG" id="toy:FO059_16895"/>
<dbReference type="GO" id="GO:0003700">
    <property type="term" value="F:DNA-binding transcription factor activity"/>
    <property type="evidence" value="ECO:0007669"/>
    <property type="project" value="InterPro"/>
</dbReference>
<keyword evidence="3" id="KW-1185">Reference proteome</keyword>
<accession>A0A516X6K8</accession>
<evidence type="ECO:0000313" key="2">
    <source>
        <dbReference type="EMBL" id="QDQ98699.1"/>
    </source>
</evidence>
<dbReference type="PROSITE" id="PS50995">
    <property type="entry name" value="HTH_MARR_2"/>
    <property type="match status" value="1"/>
</dbReference>
<dbReference type="InterPro" id="IPR036388">
    <property type="entry name" value="WH-like_DNA-bd_sf"/>
</dbReference>
<dbReference type="PANTHER" id="PTHR33164">
    <property type="entry name" value="TRANSCRIPTIONAL REGULATOR, MARR FAMILY"/>
    <property type="match status" value="1"/>
</dbReference>
<proteinExistence type="predicted"/>
<feature type="domain" description="HTH marR-type" evidence="1">
    <location>
        <begin position="19"/>
        <end position="153"/>
    </location>
</feature>
<gene>
    <name evidence="2" type="ORF">FO059_16895</name>
</gene>
<dbReference type="Proteomes" id="UP000317344">
    <property type="component" value="Chromosome"/>
</dbReference>
<sequence length="156" mass="17514">MTATDAGISPADALEFSAVRGIEYELRTLVRRIRLSKAEVARKIHEEMPPSTYTVFVVVAEHQPTRAGEIAEVLDMDKSVISRHLAALTELGLIRRDCDPDDRRSHTVSLTELGVGKVREAIAMRWEDISARLEGWTRQDLDAFVAQLQRFNAAIE</sequence>
<dbReference type="SMART" id="SM00347">
    <property type="entry name" value="HTH_MARR"/>
    <property type="match status" value="1"/>
</dbReference>
<dbReference type="InterPro" id="IPR039422">
    <property type="entry name" value="MarR/SlyA-like"/>
</dbReference>
<dbReference type="SUPFAM" id="SSF46785">
    <property type="entry name" value="Winged helix' DNA-binding domain"/>
    <property type="match status" value="1"/>
</dbReference>
<evidence type="ECO:0000259" key="1">
    <source>
        <dbReference type="PROSITE" id="PS50995"/>
    </source>
</evidence>
<dbReference type="AlphaFoldDB" id="A0A516X6K8"/>
<evidence type="ECO:0000313" key="3">
    <source>
        <dbReference type="Proteomes" id="UP000317344"/>
    </source>
</evidence>
<dbReference type="OrthoDB" id="3239785at2"/>
<organism evidence="2 3">
    <name type="scientific">Tomitella fengzijianii</name>
    <dbReference type="NCBI Taxonomy" id="2597660"/>
    <lineage>
        <taxon>Bacteria</taxon>
        <taxon>Bacillati</taxon>
        <taxon>Actinomycetota</taxon>
        <taxon>Actinomycetes</taxon>
        <taxon>Mycobacteriales</taxon>
        <taxon>Tomitella</taxon>
    </lineage>
</organism>
<name>A0A516X6K8_9ACTN</name>
<reference evidence="2 3" key="1">
    <citation type="submission" date="2019-07" db="EMBL/GenBank/DDBJ databases">
        <title>Tomitella cavernea sp. nov., an actinomycete isolated from soil.</title>
        <authorList>
            <person name="Cheng J."/>
        </authorList>
    </citation>
    <scope>NUCLEOTIDE SEQUENCE [LARGE SCALE GENOMIC DNA]</scope>
    <source>
        <strain evidence="2 3">HY188</strain>
    </source>
</reference>
<protein>
    <submittedName>
        <fullName evidence="2">Winged helix-turn-helix transcriptional regulator</fullName>
    </submittedName>
</protein>
<dbReference type="GO" id="GO:0006950">
    <property type="term" value="P:response to stress"/>
    <property type="evidence" value="ECO:0007669"/>
    <property type="project" value="TreeGrafter"/>
</dbReference>